<name>A0A318SPY3_9BURK</name>
<feature type="transmembrane region" description="Helical" evidence="7">
    <location>
        <begin position="250"/>
        <end position="272"/>
    </location>
</feature>
<reference evidence="9 10" key="1">
    <citation type="submission" date="2018-06" db="EMBL/GenBank/DDBJ databases">
        <title>Genomic Encyclopedia of Type Strains, Phase III (KMG-III): the genomes of soil and plant-associated and newly described type strains.</title>
        <authorList>
            <person name="Whitman W."/>
        </authorList>
    </citation>
    <scope>NUCLEOTIDE SEQUENCE [LARGE SCALE GENOMIC DNA]</scope>
    <source>
        <strain evidence="9 10">CECT 7646</strain>
    </source>
</reference>
<evidence type="ECO:0000256" key="4">
    <source>
        <dbReference type="ARBA" id="ARBA00022692"/>
    </source>
</evidence>
<feature type="transmembrane region" description="Helical" evidence="7">
    <location>
        <begin position="85"/>
        <end position="107"/>
    </location>
</feature>
<organism evidence="9 10">
    <name type="scientific">Xylophilus ampelinus</name>
    <dbReference type="NCBI Taxonomy" id="54067"/>
    <lineage>
        <taxon>Bacteria</taxon>
        <taxon>Pseudomonadati</taxon>
        <taxon>Pseudomonadota</taxon>
        <taxon>Betaproteobacteria</taxon>
        <taxon>Burkholderiales</taxon>
        <taxon>Xylophilus</taxon>
    </lineage>
</organism>
<feature type="domain" description="ABC transmembrane type-1" evidence="8">
    <location>
        <begin position="83"/>
        <end position="272"/>
    </location>
</feature>
<dbReference type="SUPFAM" id="SSF161098">
    <property type="entry name" value="MetI-like"/>
    <property type="match status" value="1"/>
</dbReference>
<sequence length="279" mass="28690">MSAVFDTPAAQSTMPPARRRGRARAGLAVMLALACFAAFGPAVVGTDPAAQDLNNSLAPPGAAQWLGTDVFGRSVVARLAHAAQLSLGLALLAVVTAAVPGVLLGLLAAWRGGAVERALVMLSDAVLSVPGLLLVLLFAGLAPGRHWALYLGLSLSLWVEYFRVGRAVARPVLAGDAVQASRLLGFGPVYLVRRHLLPALAPVLGTLLAFSAAQAVLALAALGFIGVGLQPPTAELGLMMTEALPHYEEAPWLIAAPVALLTLLVLGMLLLAGEREAST</sequence>
<dbReference type="EMBL" id="QJTC01000003">
    <property type="protein sequence ID" value="PYE79072.1"/>
    <property type="molecule type" value="Genomic_DNA"/>
</dbReference>
<comment type="caution">
    <text evidence="9">The sequence shown here is derived from an EMBL/GenBank/DDBJ whole genome shotgun (WGS) entry which is preliminary data.</text>
</comment>
<dbReference type="Pfam" id="PF00528">
    <property type="entry name" value="BPD_transp_1"/>
    <property type="match status" value="1"/>
</dbReference>
<dbReference type="InterPro" id="IPR035906">
    <property type="entry name" value="MetI-like_sf"/>
</dbReference>
<dbReference type="RefSeq" id="WP_110464587.1">
    <property type="nucleotide sequence ID" value="NZ_JAMOFZ010000003.1"/>
</dbReference>
<evidence type="ECO:0000256" key="1">
    <source>
        <dbReference type="ARBA" id="ARBA00004651"/>
    </source>
</evidence>
<dbReference type="InterPro" id="IPR000515">
    <property type="entry name" value="MetI-like"/>
</dbReference>
<dbReference type="GO" id="GO:0071916">
    <property type="term" value="F:dipeptide transmembrane transporter activity"/>
    <property type="evidence" value="ECO:0007669"/>
    <property type="project" value="TreeGrafter"/>
</dbReference>
<keyword evidence="2 7" id="KW-0813">Transport</keyword>
<dbReference type="PANTHER" id="PTHR43386:SF1">
    <property type="entry name" value="D,D-DIPEPTIDE TRANSPORT SYSTEM PERMEASE PROTEIN DDPC-RELATED"/>
    <property type="match status" value="1"/>
</dbReference>
<dbReference type="InterPro" id="IPR050366">
    <property type="entry name" value="BP-dependent_transpt_permease"/>
</dbReference>
<dbReference type="Gene3D" id="1.10.3720.10">
    <property type="entry name" value="MetI-like"/>
    <property type="match status" value="1"/>
</dbReference>
<evidence type="ECO:0000256" key="3">
    <source>
        <dbReference type="ARBA" id="ARBA00022475"/>
    </source>
</evidence>
<evidence type="ECO:0000256" key="5">
    <source>
        <dbReference type="ARBA" id="ARBA00022989"/>
    </source>
</evidence>
<comment type="similarity">
    <text evidence="7">Belongs to the binding-protein-dependent transport system permease family.</text>
</comment>
<gene>
    <name evidence="9" type="ORF">DFQ15_10359</name>
</gene>
<proteinExistence type="inferred from homology"/>
<dbReference type="GO" id="GO:0005886">
    <property type="term" value="C:plasma membrane"/>
    <property type="evidence" value="ECO:0007669"/>
    <property type="project" value="UniProtKB-SubCell"/>
</dbReference>
<dbReference type="AlphaFoldDB" id="A0A318SPY3"/>
<protein>
    <submittedName>
        <fullName evidence="9">Peptide/nickel transport system permease protein</fullName>
    </submittedName>
</protein>
<evidence type="ECO:0000256" key="6">
    <source>
        <dbReference type="ARBA" id="ARBA00023136"/>
    </source>
</evidence>
<dbReference type="OrthoDB" id="9783218at2"/>
<comment type="subcellular location">
    <subcellularLocation>
        <location evidence="1 7">Cell membrane</location>
        <topology evidence="1 7">Multi-pass membrane protein</topology>
    </subcellularLocation>
</comment>
<evidence type="ECO:0000313" key="10">
    <source>
        <dbReference type="Proteomes" id="UP000247540"/>
    </source>
</evidence>
<evidence type="ECO:0000256" key="2">
    <source>
        <dbReference type="ARBA" id="ARBA00022448"/>
    </source>
</evidence>
<dbReference type="CDD" id="cd06261">
    <property type="entry name" value="TM_PBP2"/>
    <property type="match status" value="1"/>
</dbReference>
<keyword evidence="3" id="KW-1003">Cell membrane</keyword>
<feature type="transmembrane region" description="Helical" evidence="7">
    <location>
        <begin position="25"/>
        <end position="44"/>
    </location>
</feature>
<accession>A0A318SPY3</accession>
<evidence type="ECO:0000256" key="7">
    <source>
        <dbReference type="RuleBase" id="RU363032"/>
    </source>
</evidence>
<dbReference type="InterPro" id="IPR025966">
    <property type="entry name" value="OppC_N"/>
</dbReference>
<feature type="transmembrane region" description="Helical" evidence="7">
    <location>
        <begin position="203"/>
        <end position="230"/>
    </location>
</feature>
<dbReference type="PROSITE" id="PS50928">
    <property type="entry name" value="ABC_TM1"/>
    <property type="match status" value="1"/>
</dbReference>
<keyword evidence="4 7" id="KW-0812">Transmembrane</keyword>
<keyword evidence="10" id="KW-1185">Reference proteome</keyword>
<feature type="transmembrane region" description="Helical" evidence="7">
    <location>
        <begin position="119"/>
        <end position="141"/>
    </location>
</feature>
<keyword evidence="6 7" id="KW-0472">Membrane</keyword>
<dbReference type="PANTHER" id="PTHR43386">
    <property type="entry name" value="OLIGOPEPTIDE TRANSPORT SYSTEM PERMEASE PROTEIN APPC"/>
    <property type="match status" value="1"/>
</dbReference>
<dbReference type="Pfam" id="PF12911">
    <property type="entry name" value="OppC_N"/>
    <property type="match status" value="1"/>
</dbReference>
<evidence type="ECO:0000259" key="8">
    <source>
        <dbReference type="PROSITE" id="PS50928"/>
    </source>
</evidence>
<evidence type="ECO:0000313" key="9">
    <source>
        <dbReference type="EMBL" id="PYE79072.1"/>
    </source>
</evidence>
<dbReference type="Proteomes" id="UP000247540">
    <property type="component" value="Unassembled WGS sequence"/>
</dbReference>
<keyword evidence="5 7" id="KW-1133">Transmembrane helix</keyword>